<keyword evidence="1 3" id="KW-0853">WD repeat</keyword>
<dbReference type="PANTHER" id="PTHR22838">
    <property type="entry name" value="WD REPEAT PROTEIN 26-RELATED"/>
    <property type="match status" value="1"/>
</dbReference>
<dbReference type="PANTHER" id="PTHR22838:SF0">
    <property type="entry name" value="WD REPEAT-CONTAINING PROTEIN 26"/>
    <property type="match status" value="1"/>
</dbReference>
<dbReference type="SMART" id="SM00320">
    <property type="entry name" value="WD40"/>
    <property type="match status" value="5"/>
</dbReference>
<dbReference type="PROSITE" id="PS50294">
    <property type="entry name" value="WD_REPEATS_REGION"/>
    <property type="match status" value="2"/>
</dbReference>
<evidence type="ECO:0000256" key="2">
    <source>
        <dbReference type="ARBA" id="ARBA00022737"/>
    </source>
</evidence>
<dbReference type="OrthoDB" id="972532at2759"/>
<feature type="repeat" description="WD" evidence="3">
    <location>
        <begin position="267"/>
        <end position="291"/>
    </location>
</feature>
<dbReference type="Proteomes" id="UP000284706">
    <property type="component" value="Unassembled WGS sequence"/>
</dbReference>
<dbReference type="GO" id="GO:0034657">
    <property type="term" value="C:GID complex"/>
    <property type="evidence" value="ECO:0007669"/>
    <property type="project" value="TreeGrafter"/>
</dbReference>
<proteinExistence type="predicted"/>
<dbReference type="InterPro" id="IPR001680">
    <property type="entry name" value="WD40_rpt"/>
</dbReference>
<keyword evidence="5" id="KW-1185">Reference proteome</keyword>
<dbReference type="PROSITE" id="PS50082">
    <property type="entry name" value="WD_REPEATS_2"/>
    <property type="match status" value="4"/>
</dbReference>
<dbReference type="EMBL" id="NHYE01001086">
    <property type="protein sequence ID" value="PPQ98984.1"/>
    <property type="molecule type" value="Genomic_DNA"/>
</dbReference>
<feature type="repeat" description="WD" evidence="3">
    <location>
        <begin position="293"/>
        <end position="335"/>
    </location>
</feature>
<dbReference type="SUPFAM" id="SSF50978">
    <property type="entry name" value="WD40 repeat-like"/>
    <property type="match status" value="1"/>
</dbReference>
<dbReference type="Gene3D" id="2.130.10.10">
    <property type="entry name" value="YVTN repeat-like/Quinoprotein amine dehydrogenase"/>
    <property type="match status" value="1"/>
</dbReference>
<sequence length="337" mass="37074">MVEGAMFAVSQTLTKHVDEVWVIKFKYDGSALASGSKDKAAIIWKKRLKELHPSKQSYNWTPELILDHPGAVSCLSWSLDSSILLTSSASHPGSHHIDRVQSGKLLRTHNEHHETVTGLEFITRDNVFVSAALDRRIIIWDSDGNVRVVLDPLNLRIIGIAVSTQFSLIITLGLGTGPESKEVQGKAGFNTLMRINIDTKQTSLLSELEGDLVSAEMSKDSKYVLVNRGKNDILLLDLKTGQTVNTYRGLTQTRHVIRSCFGGLHDSFVISGSEDGKVYVWDRVTAELRQVLLRHGEGTVNSVVWNPASTEMFASCSDDGSGKVWEMSIARSVSVGS</sequence>
<dbReference type="GO" id="GO:0043161">
    <property type="term" value="P:proteasome-mediated ubiquitin-dependent protein catabolic process"/>
    <property type="evidence" value="ECO:0007669"/>
    <property type="project" value="TreeGrafter"/>
</dbReference>
<protein>
    <submittedName>
        <fullName evidence="4">Uncharacterized protein</fullName>
    </submittedName>
</protein>
<accession>A0A409Y7P9</accession>
<evidence type="ECO:0000313" key="4">
    <source>
        <dbReference type="EMBL" id="PPQ98984.1"/>
    </source>
</evidence>
<comment type="caution">
    <text evidence="4">The sequence shown here is derived from an EMBL/GenBank/DDBJ whole genome shotgun (WGS) entry which is preliminary data.</text>
</comment>
<feature type="repeat" description="WD" evidence="3">
    <location>
        <begin position="13"/>
        <end position="45"/>
    </location>
</feature>
<dbReference type="STRING" id="231916.A0A409Y7P9"/>
<dbReference type="InterPro" id="IPR015943">
    <property type="entry name" value="WD40/YVTN_repeat-like_dom_sf"/>
</dbReference>
<reference evidence="4 5" key="1">
    <citation type="journal article" date="2018" name="Evol. Lett.">
        <title>Horizontal gene cluster transfer increased hallucinogenic mushroom diversity.</title>
        <authorList>
            <person name="Reynolds H.T."/>
            <person name="Vijayakumar V."/>
            <person name="Gluck-Thaler E."/>
            <person name="Korotkin H.B."/>
            <person name="Matheny P.B."/>
            <person name="Slot J.C."/>
        </authorList>
    </citation>
    <scope>NUCLEOTIDE SEQUENCE [LARGE SCALE GENOMIC DNA]</scope>
    <source>
        <strain evidence="4 5">SRW20</strain>
    </source>
</reference>
<dbReference type="InterPro" id="IPR051350">
    <property type="entry name" value="WD_repeat-ST_regulator"/>
</dbReference>
<gene>
    <name evidence="4" type="ORF">CVT26_014411</name>
</gene>
<organism evidence="4 5">
    <name type="scientific">Gymnopilus dilepis</name>
    <dbReference type="NCBI Taxonomy" id="231916"/>
    <lineage>
        <taxon>Eukaryota</taxon>
        <taxon>Fungi</taxon>
        <taxon>Dikarya</taxon>
        <taxon>Basidiomycota</taxon>
        <taxon>Agaricomycotina</taxon>
        <taxon>Agaricomycetes</taxon>
        <taxon>Agaricomycetidae</taxon>
        <taxon>Agaricales</taxon>
        <taxon>Agaricineae</taxon>
        <taxon>Hymenogastraceae</taxon>
        <taxon>Gymnopilus</taxon>
    </lineage>
</organism>
<dbReference type="InParanoid" id="A0A409Y7P9"/>
<dbReference type="Pfam" id="PF00400">
    <property type="entry name" value="WD40"/>
    <property type="match status" value="5"/>
</dbReference>
<name>A0A409Y7P9_9AGAR</name>
<evidence type="ECO:0000313" key="5">
    <source>
        <dbReference type="Proteomes" id="UP000284706"/>
    </source>
</evidence>
<evidence type="ECO:0000256" key="3">
    <source>
        <dbReference type="PROSITE-ProRule" id="PRU00221"/>
    </source>
</evidence>
<keyword evidence="2" id="KW-0677">Repeat</keyword>
<dbReference type="AlphaFoldDB" id="A0A409Y7P9"/>
<evidence type="ECO:0000256" key="1">
    <source>
        <dbReference type="ARBA" id="ARBA00022574"/>
    </source>
</evidence>
<dbReference type="InterPro" id="IPR036322">
    <property type="entry name" value="WD40_repeat_dom_sf"/>
</dbReference>
<feature type="repeat" description="WD" evidence="3">
    <location>
        <begin position="109"/>
        <end position="141"/>
    </location>
</feature>